<protein>
    <submittedName>
        <fullName evidence="3">TD and POZ domain-containing protein 2</fullName>
    </submittedName>
</protein>
<feature type="domain" description="BTB" evidence="1">
    <location>
        <begin position="329"/>
        <end position="396"/>
    </location>
</feature>
<dbReference type="Gene3D" id="2.60.210.10">
    <property type="entry name" value="Apoptosis, Tumor Necrosis Factor Receptor Associated Protein 2, Chain A"/>
    <property type="match status" value="1"/>
</dbReference>
<dbReference type="InterPro" id="IPR000210">
    <property type="entry name" value="BTB/POZ_dom"/>
</dbReference>
<evidence type="ECO:0000259" key="2">
    <source>
        <dbReference type="PROSITE" id="PS50144"/>
    </source>
</evidence>
<evidence type="ECO:0000313" key="3">
    <source>
        <dbReference type="EMBL" id="GFS53429.1"/>
    </source>
</evidence>
<dbReference type="Pfam" id="PF00651">
    <property type="entry name" value="BTB"/>
    <property type="match status" value="1"/>
</dbReference>
<comment type="caution">
    <text evidence="3">The sequence shown here is derived from an EMBL/GenBank/DDBJ whole genome shotgun (WGS) entry which is preliminary data.</text>
</comment>
<organism evidence="3 4">
    <name type="scientific">Nephila pilipes</name>
    <name type="common">Giant wood spider</name>
    <name type="synonym">Nephila maculata</name>
    <dbReference type="NCBI Taxonomy" id="299642"/>
    <lineage>
        <taxon>Eukaryota</taxon>
        <taxon>Metazoa</taxon>
        <taxon>Ecdysozoa</taxon>
        <taxon>Arthropoda</taxon>
        <taxon>Chelicerata</taxon>
        <taxon>Arachnida</taxon>
        <taxon>Araneae</taxon>
        <taxon>Araneomorphae</taxon>
        <taxon>Entelegynae</taxon>
        <taxon>Araneoidea</taxon>
        <taxon>Nephilidae</taxon>
        <taxon>Nephila</taxon>
    </lineage>
</organism>
<reference evidence="3" key="1">
    <citation type="submission" date="2020-08" db="EMBL/GenBank/DDBJ databases">
        <title>Multicomponent nature underlies the extraordinary mechanical properties of spider dragline silk.</title>
        <authorList>
            <person name="Kono N."/>
            <person name="Nakamura H."/>
            <person name="Mori M."/>
            <person name="Yoshida Y."/>
            <person name="Ohtoshi R."/>
            <person name="Malay A.D."/>
            <person name="Moran D.A.P."/>
            <person name="Tomita M."/>
            <person name="Numata K."/>
            <person name="Arakawa K."/>
        </authorList>
    </citation>
    <scope>NUCLEOTIDE SEQUENCE</scope>
</reference>
<proteinExistence type="predicted"/>
<dbReference type="InterPro" id="IPR008974">
    <property type="entry name" value="TRAF-like"/>
</dbReference>
<dbReference type="Proteomes" id="UP000887013">
    <property type="component" value="Unassembled WGS sequence"/>
</dbReference>
<dbReference type="InterPro" id="IPR002083">
    <property type="entry name" value="MATH/TRAF_dom"/>
</dbReference>
<dbReference type="InterPro" id="IPR011333">
    <property type="entry name" value="SKP1/BTB/POZ_sf"/>
</dbReference>
<dbReference type="OrthoDB" id="6437152at2759"/>
<dbReference type="GO" id="GO:0030163">
    <property type="term" value="P:protein catabolic process"/>
    <property type="evidence" value="ECO:0007669"/>
    <property type="project" value="UniProtKB-ARBA"/>
</dbReference>
<evidence type="ECO:0000313" key="4">
    <source>
        <dbReference type="Proteomes" id="UP000887013"/>
    </source>
</evidence>
<evidence type="ECO:0000259" key="1">
    <source>
        <dbReference type="PROSITE" id="PS50097"/>
    </source>
</evidence>
<dbReference type="Gene3D" id="1.25.40.420">
    <property type="match status" value="1"/>
</dbReference>
<accession>A0A8X6IQM4</accession>
<dbReference type="PROSITE" id="PS50097">
    <property type="entry name" value="BTB"/>
    <property type="match status" value="1"/>
</dbReference>
<sequence>MSNKTGNKCFCVTWRIENFSFCLKASDVRIESSSFIVETMEETKWSLWIAPGGESLSDDIGIYLRRQKDCEGPTTIEIEYEFFFIDENESAFSFTGPVKASFEKGKGWGFEDFLKREELFHSKRTSYLPKDTLTVCCKMWESSGIMKQDGRCFARSRIVIERKSFVWTLDEFSSLRTDAPKTYEIKSSSKNETVVRLNLIVGDEIMFLELSACLPMVLRFRLFILNVTGNAEQVTEKEYKFGDTEMRKFISFPLTKNEFVASQDFYLPNDAMTLKCECAFWSGVLTSEMESVAYDCHATHEDSPPAAKEELSNTLKDDLKSLLNGQLFCDTQLKTSTRTFPAHVSILSARSPVFKAMFTSDMRERANECVSIEDMDEDTVQRMLLYMYTDKLEGLQWKSACEVYAAADKYGILSLRNECSSFLKANLCPSNACEALILADTHSDGVLKTIVQRFILKHHKHIFNSDAWKGLMEIHPKLAADTMILKCQ</sequence>
<keyword evidence="4" id="KW-1185">Reference proteome</keyword>
<gene>
    <name evidence="3" type="primary">Tdpoz2</name>
    <name evidence="3" type="ORF">NPIL_44331</name>
</gene>
<dbReference type="AlphaFoldDB" id="A0A8X6IQM4"/>
<dbReference type="SMART" id="SM00225">
    <property type="entry name" value="BTB"/>
    <property type="match status" value="1"/>
</dbReference>
<dbReference type="Pfam" id="PF22486">
    <property type="entry name" value="MATH_2"/>
    <property type="match status" value="1"/>
</dbReference>
<name>A0A8X6IQM4_NEPPI</name>
<dbReference type="EMBL" id="BMAW01046075">
    <property type="protein sequence ID" value="GFS53429.1"/>
    <property type="molecule type" value="Genomic_DNA"/>
</dbReference>
<dbReference type="PROSITE" id="PS50144">
    <property type="entry name" value="MATH"/>
    <property type="match status" value="1"/>
</dbReference>
<dbReference type="SUPFAM" id="SSF54695">
    <property type="entry name" value="POZ domain"/>
    <property type="match status" value="1"/>
</dbReference>
<dbReference type="SUPFAM" id="SSF49599">
    <property type="entry name" value="TRAF domain-like"/>
    <property type="match status" value="1"/>
</dbReference>
<dbReference type="Gene3D" id="3.30.710.10">
    <property type="entry name" value="Potassium Channel Kv1.1, Chain A"/>
    <property type="match status" value="1"/>
</dbReference>
<feature type="domain" description="MATH" evidence="2">
    <location>
        <begin position="9"/>
        <end position="139"/>
    </location>
</feature>
<dbReference type="PANTHER" id="PTHR24413">
    <property type="entry name" value="SPECKLE-TYPE POZ PROTEIN"/>
    <property type="match status" value="1"/>
</dbReference>